<dbReference type="EMBL" id="JOKJ01000027">
    <property type="protein sequence ID" value="KEQ04121.1"/>
    <property type="molecule type" value="Genomic_DNA"/>
</dbReference>
<evidence type="ECO:0000256" key="1">
    <source>
        <dbReference type="SAM" id="MobiDB-lite"/>
    </source>
</evidence>
<proteinExistence type="predicted"/>
<gene>
    <name evidence="3" type="ORF">GV68_13745</name>
</gene>
<accession>A0A922NY74</accession>
<keyword evidence="4" id="KW-1185">Reference proteome</keyword>
<name>A0A922NY74_9HYPH</name>
<feature type="region of interest" description="Disordered" evidence="1">
    <location>
        <begin position="45"/>
        <end position="75"/>
    </location>
</feature>
<dbReference type="Proteomes" id="UP000052167">
    <property type="component" value="Unassembled WGS sequence"/>
</dbReference>
<feature type="transmembrane region" description="Helical" evidence="2">
    <location>
        <begin position="12"/>
        <end position="31"/>
    </location>
</feature>
<reference evidence="3 4" key="1">
    <citation type="submission" date="2014-06" db="EMBL/GenBank/DDBJ databases">
        <title>Rhizobium pelagicum/R2-400B4.</title>
        <authorList>
            <person name="Kimes N.E."/>
            <person name="Lopez-Perez M."/>
        </authorList>
    </citation>
    <scope>NUCLEOTIDE SEQUENCE [LARGE SCALE GENOMIC DNA]</scope>
    <source>
        <strain evidence="3 4">R2-400B4</strain>
    </source>
</reference>
<evidence type="ECO:0000313" key="4">
    <source>
        <dbReference type="Proteomes" id="UP000052167"/>
    </source>
</evidence>
<sequence>MEQAMDSRTKKLMFIAAAVIVVVVGGFFLFVQDLASTSTVIVEEPYERTGEAPPSGVEDQTSHPALTDEPSEPAQ</sequence>
<evidence type="ECO:0000313" key="3">
    <source>
        <dbReference type="EMBL" id="KEQ04121.1"/>
    </source>
</evidence>
<evidence type="ECO:0000256" key="2">
    <source>
        <dbReference type="SAM" id="Phobius"/>
    </source>
</evidence>
<dbReference type="AlphaFoldDB" id="A0A922NY74"/>
<keyword evidence="2" id="KW-0812">Transmembrane</keyword>
<organism evidence="3 4">
    <name type="scientific">Pseudorhizobium pelagicum</name>
    <dbReference type="NCBI Taxonomy" id="1509405"/>
    <lineage>
        <taxon>Bacteria</taxon>
        <taxon>Pseudomonadati</taxon>
        <taxon>Pseudomonadota</taxon>
        <taxon>Alphaproteobacteria</taxon>
        <taxon>Hyphomicrobiales</taxon>
        <taxon>Rhizobiaceae</taxon>
        <taxon>Rhizobium/Agrobacterium group</taxon>
        <taxon>Pseudorhizobium</taxon>
    </lineage>
</organism>
<comment type="caution">
    <text evidence="3">The sequence shown here is derived from an EMBL/GenBank/DDBJ whole genome shotgun (WGS) entry which is preliminary data.</text>
</comment>
<protein>
    <submittedName>
        <fullName evidence="3">Uncharacterized protein</fullName>
    </submittedName>
</protein>
<keyword evidence="2" id="KW-0472">Membrane</keyword>
<keyword evidence="2" id="KW-1133">Transmembrane helix</keyword>